<protein>
    <submittedName>
        <fullName evidence="1">Uncharacterized protein</fullName>
    </submittedName>
</protein>
<comment type="caution">
    <text evidence="1">The sequence shown here is derived from an EMBL/GenBank/DDBJ whole genome shotgun (WGS) entry which is preliminary data.</text>
</comment>
<keyword evidence="2" id="KW-1185">Reference proteome</keyword>
<name>A0A0L8V4I3_9BACT</name>
<organism evidence="1 2">
    <name type="scientific">Sunxiuqinia dokdonensis</name>
    <dbReference type="NCBI Taxonomy" id="1409788"/>
    <lineage>
        <taxon>Bacteria</taxon>
        <taxon>Pseudomonadati</taxon>
        <taxon>Bacteroidota</taxon>
        <taxon>Bacteroidia</taxon>
        <taxon>Marinilabiliales</taxon>
        <taxon>Prolixibacteraceae</taxon>
        <taxon>Sunxiuqinia</taxon>
    </lineage>
</organism>
<dbReference type="EMBL" id="LGIA01000194">
    <property type="protein sequence ID" value="KOH43258.1"/>
    <property type="molecule type" value="Genomic_DNA"/>
</dbReference>
<evidence type="ECO:0000313" key="1">
    <source>
        <dbReference type="EMBL" id="KOH43258.1"/>
    </source>
</evidence>
<evidence type="ECO:0000313" key="2">
    <source>
        <dbReference type="Proteomes" id="UP000036958"/>
    </source>
</evidence>
<proteinExistence type="predicted"/>
<dbReference type="STRING" id="1409788.NC99_39260"/>
<dbReference type="AlphaFoldDB" id="A0A0L8V4I3"/>
<dbReference type="Proteomes" id="UP000036958">
    <property type="component" value="Unassembled WGS sequence"/>
</dbReference>
<sequence length="165" mass="19473">MQKVIDDACNFERAVLKESSKPRSLVTKLVMKIRNKIFTLKGRTNYFFLRHTAPRSDNLSASEKQFFEVGDWVEVRQMREIAGTLDEHGKCNGLYFMPEMEEYCGKRFQIIKIAKKIRLESTGELRKLRVPSYFLDKVYCNGNFQGGCDRLCFHYWRAVWLKPIE</sequence>
<reference evidence="2" key="1">
    <citation type="submission" date="2015-07" db="EMBL/GenBank/DDBJ databases">
        <title>Genome sequencing of Sunxiuqinia dokdonensis strain SK.</title>
        <authorList>
            <person name="Ahn S."/>
            <person name="Kim B.-C."/>
        </authorList>
    </citation>
    <scope>NUCLEOTIDE SEQUENCE [LARGE SCALE GENOMIC DNA]</scope>
    <source>
        <strain evidence="2">SK</strain>
    </source>
</reference>
<gene>
    <name evidence="1" type="ORF">NC99_39260</name>
</gene>
<accession>A0A0L8V4I3</accession>